<organism evidence="1 2">
    <name type="scientific">Dyadobacter chenhuakuii</name>
    <dbReference type="NCBI Taxonomy" id="2909339"/>
    <lineage>
        <taxon>Bacteria</taxon>
        <taxon>Pseudomonadati</taxon>
        <taxon>Bacteroidota</taxon>
        <taxon>Cytophagia</taxon>
        <taxon>Cytophagales</taxon>
        <taxon>Spirosomataceae</taxon>
        <taxon>Dyadobacter</taxon>
    </lineage>
</organism>
<sequence length="74" mass="8709">MFIPNQYENVTKSTIVLGADILKALKLRQYNVDDLFLELKRKKTININQLMNSITFLWLIEAVDYDNFTLSLKK</sequence>
<dbReference type="RefSeq" id="WP_235179145.1">
    <property type="nucleotide sequence ID" value="NZ_JAKFFV010000014.1"/>
</dbReference>
<protein>
    <submittedName>
        <fullName evidence="1">Uncharacterized protein</fullName>
    </submittedName>
</protein>
<accession>A0A9X1QHY7</accession>
<reference evidence="1" key="1">
    <citation type="submission" date="2022-01" db="EMBL/GenBank/DDBJ databases">
        <title>Novel species in genus Dyadobacter.</title>
        <authorList>
            <person name="Ma C."/>
        </authorList>
    </citation>
    <scope>NUCLEOTIDE SEQUENCE</scope>
    <source>
        <strain evidence="1">CY357</strain>
    </source>
</reference>
<dbReference type="Pfam" id="PF20293">
    <property type="entry name" value="MC6"/>
    <property type="match status" value="1"/>
</dbReference>
<evidence type="ECO:0000313" key="1">
    <source>
        <dbReference type="EMBL" id="MCF2500817.1"/>
    </source>
</evidence>
<dbReference type="InterPro" id="IPR046897">
    <property type="entry name" value="ABC-3C_MC6"/>
</dbReference>
<dbReference type="Proteomes" id="UP001139411">
    <property type="component" value="Unassembled WGS sequence"/>
</dbReference>
<proteinExistence type="predicted"/>
<name>A0A9X1QHY7_9BACT</name>
<evidence type="ECO:0000313" key="2">
    <source>
        <dbReference type="Proteomes" id="UP001139411"/>
    </source>
</evidence>
<gene>
    <name evidence="1" type="ORF">L0661_21020</name>
</gene>
<comment type="caution">
    <text evidence="1">The sequence shown here is derived from an EMBL/GenBank/DDBJ whole genome shotgun (WGS) entry which is preliminary data.</text>
</comment>
<dbReference type="EMBL" id="JAKFFV010000014">
    <property type="protein sequence ID" value="MCF2500817.1"/>
    <property type="molecule type" value="Genomic_DNA"/>
</dbReference>
<dbReference type="AlphaFoldDB" id="A0A9X1QHY7"/>